<name>A0AAN8XKF9_HALRR</name>
<feature type="compositionally biased region" description="Polar residues" evidence="1">
    <location>
        <begin position="373"/>
        <end position="385"/>
    </location>
</feature>
<dbReference type="AlphaFoldDB" id="A0AAN8XKF9"/>
<gene>
    <name evidence="2" type="ORF">SK128_005648</name>
</gene>
<keyword evidence="3" id="KW-1185">Reference proteome</keyword>
<feature type="region of interest" description="Disordered" evidence="1">
    <location>
        <begin position="262"/>
        <end position="286"/>
    </location>
</feature>
<feature type="non-terminal residue" evidence="2">
    <location>
        <position position="1"/>
    </location>
</feature>
<feature type="non-terminal residue" evidence="2">
    <location>
        <position position="399"/>
    </location>
</feature>
<dbReference type="EMBL" id="JAXCGZ010006058">
    <property type="protein sequence ID" value="KAK7080195.1"/>
    <property type="molecule type" value="Genomic_DNA"/>
</dbReference>
<comment type="caution">
    <text evidence="2">The sequence shown here is derived from an EMBL/GenBank/DDBJ whole genome shotgun (WGS) entry which is preliminary data.</text>
</comment>
<feature type="region of interest" description="Disordered" evidence="1">
    <location>
        <begin position="358"/>
        <end position="399"/>
    </location>
</feature>
<proteinExistence type="predicted"/>
<evidence type="ECO:0000313" key="2">
    <source>
        <dbReference type="EMBL" id="KAK7080195.1"/>
    </source>
</evidence>
<reference evidence="2 3" key="1">
    <citation type="submission" date="2023-11" db="EMBL/GenBank/DDBJ databases">
        <title>Halocaridina rubra genome assembly.</title>
        <authorList>
            <person name="Smith C."/>
        </authorList>
    </citation>
    <scope>NUCLEOTIDE SEQUENCE [LARGE SCALE GENOMIC DNA]</scope>
    <source>
        <strain evidence="2">EP-1</strain>
        <tissue evidence="2">Whole</tissue>
    </source>
</reference>
<dbReference type="Proteomes" id="UP001381693">
    <property type="component" value="Unassembled WGS sequence"/>
</dbReference>
<organism evidence="2 3">
    <name type="scientific">Halocaridina rubra</name>
    <name type="common">Hawaiian red shrimp</name>
    <dbReference type="NCBI Taxonomy" id="373956"/>
    <lineage>
        <taxon>Eukaryota</taxon>
        <taxon>Metazoa</taxon>
        <taxon>Ecdysozoa</taxon>
        <taxon>Arthropoda</taxon>
        <taxon>Crustacea</taxon>
        <taxon>Multicrustacea</taxon>
        <taxon>Malacostraca</taxon>
        <taxon>Eumalacostraca</taxon>
        <taxon>Eucarida</taxon>
        <taxon>Decapoda</taxon>
        <taxon>Pleocyemata</taxon>
        <taxon>Caridea</taxon>
        <taxon>Atyoidea</taxon>
        <taxon>Atyidae</taxon>
        <taxon>Halocaridina</taxon>
    </lineage>
</organism>
<feature type="compositionally biased region" description="Polar residues" evidence="1">
    <location>
        <begin position="270"/>
        <end position="280"/>
    </location>
</feature>
<protein>
    <submittedName>
        <fullName evidence="2">Uncharacterized protein</fullName>
    </submittedName>
</protein>
<evidence type="ECO:0000256" key="1">
    <source>
        <dbReference type="SAM" id="MobiDB-lite"/>
    </source>
</evidence>
<accession>A0AAN8XKF9</accession>
<sequence length="399" mass="42042">VAPTRCSKTPVKESVFVAPGFPEEDPLMMGLQGVDTVIEHFIKNAQAQGGSNNSALLEHIEEVRRSQVAVCQTAQLVQEQVAQLVASRAQLEAHRSTLHHHLAAITSLIASNTNHTSTATSANVPTTVGNSHSTVSSGSAQPVPVTTETANEVYSLPLNNCTTSTATTATNTNPSIGHPLPLTTTTSVVSAHPITAVINRSLQSFVPTASVMSWAGLTSPFLASTNIALSLEGKDGVFYSHLTPKDSAKESKPLVTSVSTLKPNHRISPHGNNKTPTTRHGSNKSHKQIIDNVNTTPVKFNGIPTGLPKHIFKPLQTTGPIVNTTMAKKATKTVTYSQPSPISGLPQPSVALVSPSTTVTSQNGLTPLPVIHNANSNKNGRTSKPQIGFTPYAKTSPTK</sequence>
<evidence type="ECO:0000313" key="3">
    <source>
        <dbReference type="Proteomes" id="UP001381693"/>
    </source>
</evidence>